<accession>A0AAV2Z3R9</accession>
<evidence type="ECO:0000313" key="2">
    <source>
        <dbReference type="Proteomes" id="UP001146120"/>
    </source>
</evidence>
<comment type="caution">
    <text evidence="1">The sequence shown here is derived from an EMBL/GenBank/DDBJ whole genome shotgun (WGS) entry which is preliminary data.</text>
</comment>
<dbReference type="Proteomes" id="UP001146120">
    <property type="component" value="Unassembled WGS sequence"/>
</dbReference>
<sequence>MQRAFSSIVTRTAVCAYAMRMPRTAMTAAFTTYSGGQPSEGQGGFYGAIKTRSERPVFQRGSRAEEADLEALTALMKQWEASEASADNKEQAWTAFVAKNPAGKELLKRLVVKGAPVWGLSLEQRQFVSRFQSQK</sequence>
<keyword evidence="2" id="KW-1185">Reference proteome</keyword>
<evidence type="ECO:0000313" key="1">
    <source>
        <dbReference type="EMBL" id="DBA00018.1"/>
    </source>
</evidence>
<organism evidence="1 2">
    <name type="scientific">Lagenidium giganteum</name>
    <dbReference type="NCBI Taxonomy" id="4803"/>
    <lineage>
        <taxon>Eukaryota</taxon>
        <taxon>Sar</taxon>
        <taxon>Stramenopiles</taxon>
        <taxon>Oomycota</taxon>
        <taxon>Peronosporomycetes</taxon>
        <taxon>Pythiales</taxon>
        <taxon>Pythiaceae</taxon>
    </lineage>
</organism>
<reference evidence="1" key="2">
    <citation type="journal article" date="2023" name="Microbiol Resour">
        <title>Decontamination and Annotation of the Draft Genome Sequence of the Oomycete Lagenidium giganteum ARSEF 373.</title>
        <authorList>
            <person name="Morgan W.R."/>
            <person name="Tartar A."/>
        </authorList>
    </citation>
    <scope>NUCLEOTIDE SEQUENCE</scope>
    <source>
        <strain evidence="1">ARSEF 373</strain>
    </source>
</reference>
<protein>
    <submittedName>
        <fullName evidence="1">Uncharacterized protein</fullName>
    </submittedName>
</protein>
<dbReference type="EMBL" id="DAKRPA010000072">
    <property type="protein sequence ID" value="DBA00018.1"/>
    <property type="molecule type" value="Genomic_DNA"/>
</dbReference>
<proteinExistence type="predicted"/>
<name>A0AAV2Z3R9_9STRA</name>
<reference evidence="1" key="1">
    <citation type="submission" date="2022-11" db="EMBL/GenBank/DDBJ databases">
        <authorList>
            <person name="Morgan W.R."/>
            <person name="Tartar A."/>
        </authorList>
    </citation>
    <scope>NUCLEOTIDE SEQUENCE</scope>
    <source>
        <strain evidence="1">ARSEF 373</strain>
    </source>
</reference>
<gene>
    <name evidence="1" type="ORF">N0F65_002021</name>
</gene>
<dbReference type="AlphaFoldDB" id="A0AAV2Z3R9"/>